<dbReference type="PANTHER" id="PTHR34343">
    <property type="entry name" value="SEROLOGICALLY DEFINED COLON CANCER ANTIGEN 8"/>
    <property type="match status" value="1"/>
</dbReference>
<accession>A0A0A9WU78</accession>
<dbReference type="EMBL" id="GBHO01032280">
    <property type="protein sequence ID" value="JAG11324.1"/>
    <property type="molecule type" value="Transcribed_RNA"/>
</dbReference>
<dbReference type="GO" id="GO:0005814">
    <property type="term" value="C:centriole"/>
    <property type="evidence" value="ECO:0007669"/>
    <property type="project" value="TreeGrafter"/>
</dbReference>
<feature type="compositionally biased region" description="Basic and acidic residues" evidence="2">
    <location>
        <begin position="468"/>
        <end position="500"/>
    </location>
</feature>
<evidence type="ECO:0008006" key="4">
    <source>
        <dbReference type="Google" id="ProtNLM"/>
    </source>
</evidence>
<feature type="non-terminal residue" evidence="3">
    <location>
        <position position="1"/>
    </location>
</feature>
<sequence>LPTSPPDLQAMIRAKKYKSRKVPKVDLFRKRGSDYSDFAYREAVTKLKYLLAESYTPVTVHKFSSTGSTYKPTYTLANPYENSSINESSYIPPLKMTTLTPPKRPDITFDVAPEYSTYLRKQEDYIQQLEKEGRTCREELARLLSKVRQVIDENDRLKNESKLNGSGIETEEESEIEEKEKRVRCKHTCSAPNIVYESRISELEAQLTQARLELRKSQDEAFLAKTKSYESSTPDTNKQIEALQRERDELNATISNLQMLVNQLRDKEASATLKVKRSLDVVDQAHFDKNQMEMEIRRLKSDLERMNDKQREMMQESARRVSEAERRYTLQIERLNGDLAAQWDTANRLNLELDRARRTESELRREISQRNAVIDELKKELSMKTSNLQTEALTAGAEKESLESELSAQKLAVERAERAGRQESARLQAEVTSLRQRLDRADSDLLHSRKENLRLTENISTLEKEMELAKLSKDSSTSKEPKRSDELTNMIKEMDSKHGGDGVSEYQNEGGGGTLEKEEKYTGEKAQYEQGPDKYLGDKTEHPSDQGLFDSEGKPYQAEAETTESVKDPNQYEADTSAQDPSQQYQEGSNAYPEGYDPNQYPEGYDP</sequence>
<dbReference type="GO" id="GO:0007098">
    <property type="term" value="P:centrosome cycle"/>
    <property type="evidence" value="ECO:0007669"/>
    <property type="project" value="InterPro"/>
</dbReference>
<evidence type="ECO:0000256" key="2">
    <source>
        <dbReference type="SAM" id="MobiDB-lite"/>
    </source>
</evidence>
<dbReference type="GO" id="GO:0001764">
    <property type="term" value="P:neuron migration"/>
    <property type="evidence" value="ECO:0007669"/>
    <property type="project" value="TreeGrafter"/>
</dbReference>
<feature type="coiled-coil region" evidence="1">
    <location>
        <begin position="119"/>
        <end position="160"/>
    </location>
</feature>
<reference evidence="3" key="1">
    <citation type="journal article" date="2014" name="PLoS ONE">
        <title>Transcriptome-Based Identification of ABC Transporters in the Western Tarnished Plant Bug Lygus hesperus.</title>
        <authorList>
            <person name="Hull J.J."/>
            <person name="Chaney K."/>
            <person name="Geib S.M."/>
            <person name="Fabrick J.A."/>
            <person name="Brent C.S."/>
            <person name="Walsh D."/>
            <person name="Lavine L.C."/>
        </authorList>
    </citation>
    <scope>NUCLEOTIDE SEQUENCE</scope>
</reference>
<dbReference type="InterPro" id="IPR031887">
    <property type="entry name" value="SDCCAG8"/>
</dbReference>
<dbReference type="GO" id="GO:0005813">
    <property type="term" value="C:centrosome"/>
    <property type="evidence" value="ECO:0007669"/>
    <property type="project" value="InterPro"/>
</dbReference>
<feature type="non-terminal residue" evidence="3">
    <location>
        <position position="607"/>
    </location>
</feature>
<dbReference type="PANTHER" id="PTHR34343:SF1">
    <property type="entry name" value="SEROLOGICALLY DEFINED COLON CANCER ANTIGEN 8"/>
    <property type="match status" value="1"/>
</dbReference>
<dbReference type="GO" id="GO:0030010">
    <property type="term" value="P:establishment of cell polarity"/>
    <property type="evidence" value="ECO:0007669"/>
    <property type="project" value="TreeGrafter"/>
</dbReference>
<feature type="region of interest" description="Disordered" evidence="2">
    <location>
        <begin position="468"/>
        <end position="607"/>
    </location>
</feature>
<dbReference type="GO" id="GO:0035148">
    <property type="term" value="P:tube formation"/>
    <property type="evidence" value="ECO:0007669"/>
    <property type="project" value="TreeGrafter"/>
</dbReference>
<dbReference type="Pfam" id="PF15964">
    <property type="entry name" value="CCCAP"/>
    <property type="match status" value="1"/>
</dbReference>
<name>A0A0A9WU78_LYGHE</name>
<reference evidence="3" key="2">
    <citation type="submission" date="2014-07" db="EMBL/GenBank/DDBJ databases">
        <authorList>
            <person name="Hull J."/>
        </authorList>
    </citation>
    <scope>NUCLEOTIDE SEQUENCE</scope>
</reference>
<feature type="compositionally biased region" description="Basic and acidic residues" evidence="2">
    <location>
        <begin position="515"/>
        <end position="544"/>
    </location>
</feature>
<evidence type="ECO:0000313" key="3">
    <source>
        <dbReference type="EMBL" id="JAG11324.1"/>
    </source>
</evidence>
<organism evidence="3">
    <name type="scientific">Lygus hesperus</name>
    <name type="common">Western plant bug</name>
    <dbReference type="NCBI Taxonomy" id="30085"/>
    <lineage>
        <taxon>Eukaryota</taxon>
        <taxon>Metazoa</taxon>
        <taxon>Ecdysozoa</taxon>
        <taxon>Arthropoda</taxon>
        <taxon>Hexapoda</taxon>
        <taxon>Insecta</taxon>
        <taxon>Pterygota</taxon>
        <taxon>Neoptera</taxon>
        <taxon>Paraneoptera</taxon>
        <taxon>Hemiptera</taxon>
        <taxon>Heteroptera</taxon>
        <taxon>Panheteroptera</taxon>
        <taxon>Cimicomorpha</taxon>
        <taxon>Miridae</taxon>
        <taxon>Mirini</taxon>
        <taxon>Lygus</taxon>
    </lineage>
</organism>
<feature type="compositionally biased region" description="Polar residues" evidence="2">
    <location>
        <begin position="573"/>
        <end position="589"/>
    </location>
</feature>
<protein>
    <recommendedName>
        <fullName evidence="4">Serologically defined colon cancer antigen 8</fullName>
    </recommendedName>
</protein>
<proteinExistence type="predicted"/>
<evidence type="ECO:0000256" key="1">
    <source>
        <dbReference type="SAM" id="Coils"/>
    </source>
</evidence>
<gene>
    <name evidence="3" type="ORF">CM83_71180</name>
</gene>
<keyword evidence="1" id="KW-0175">Coiled coil</keyword>
<dbReference type="AlphaFoldDB" id="A0A0A9WU78"/>